<comment type="subcellular location">
    <subcellularLocation>
        <location evidence="5">Cell membrane</location>
        <topology evidence="5">Lipid-anchor</topology>
    </subcellularLocation>
</comment>
<feature type="chain" id="PRO_5013429957" description="Maltodextrin-binding protein" evidence="5">
    <location>
        <begin position="24"/>
        <end position="437"/>
    </location>
</feature>
<protein>
    <recommendedName>
        <fullName evidence="5">Maltodextrin-binding protein</fullName>
    </recommendedName>
</protein>
<keyword evidence="2 5" id="KW-0813">Transport</keyword>
<dbReference type="Proteomes" id="UP000032633">
    <property type="component" value="Chromosome"/>
</dbReference>
<dbReference type="GO" id="GO:0015144">
    <property type="term" value="F:carbohydrate transmembrane transporter activity"/>
    <property type="evidence" value="ECO:0007669"/>
    <property type="project" value="InterPro"/>
</dbReference>
<dbReference type="EMBL" id="CP011058">
    <property type="protein sequence ID" value="AJY77805.1"/>
    <property type="molecule type" value="Genomic_DNA"/>
</dbReference>
<dbReference type="KEGG" id="pbj:VN24_16860"/>
<dbReference type="PRINTS" id="PR00181">
    <property type="entry name" value="MALTOSEBP"/>
</dbReference>
<dbReference type="PATRIC" id="fig|1126833.4.peg.3698"/>
<evidence type="ECO:0000313" key="8">
    <source>
        <dbReference type="Proteomes" id="UP000032633"/>
    </source>
</evidence>
<evidence type="ECO:0000256" key="1">
    <source>
        <dbReference type="ARBA" id="ARBA00008520"/>
    </source>
</evidence>
<feature type="region of interest" description="Disordered" evidence="6">
    <location>
        <begin position="30"/>
        <end position="56"/>
    </location>
</feature>
<evidence type="ECO:0000256" key="5">
    <source>
        <dbReference type="RuleBase" id="RU365005"/>
    </source>
</evidence>
<dbReference type="Pfam" id="PF13416">
    <property type="entry name" value="SBP_bac_8"/>
    <property type="match status" value="1"/>
</dbReference>
<evidence type="ECO:0000256" key="3">
    <source>
        <dbReference type="ARBA" id="ARBA00022597"/>
    </source>
</evidence>
<name>A0A0D5NRN0_9BACL</name>
<dbReference type="GO" id="GO:1901982">
    <property type="term" value="F:maltose binding"/>
    <property type="evidence" value="ECO:0007669"/>
    <property type="project" value="TreeGrafter"/>
</dbReference>
<keyword evidence="5" id="KW-0472">Membrane</keyword>
<evidence type="ECO:0000256" key="2">
    <source>
        <dbReference type="ARBA" id="ARBA00022448"/>
    </source>
</evidence>
<dbReference type="Gene3D" id="3.40.190.10">
    <property type="entry name" value="Periplasmic binding protein-like II"/>
    <property type="match status" value="2"/>
</dbReference>
<dbReference type="AlphaFoldDB" id="A0A0D5NRN0"/>
<dbReference type="InterPro" id="IPR006059">
    <property type="entry name" value="SBP"/>
</dbReference>
<comment type="similarity">
    <text evidence="1 5">Belongs to the bacterial solute-binding protein 1 family.</text>
</comment>
<organism evidence="7 8">
    <name type="scientific">Paenibacillus beijingensis</name>
    <dbReference type="NCBI Taxonomy" id="1126833"/>
    <lineage>
        <taxon>Bacteria</taxon>
        <taxon>Bacillati</taxon>
        <taxon>Bacillota</taxon>
        <taxon>Bacilli</taxon>
        <taxon>Bacillales</taxon>
        <taxon>Paenibacillaceae</taxon>
        <taxon>Paenibacillus</taxon>
    </lineage>
</organism>
<sequence length="437" mass="48300">MKWKRTMLPVFSAMLTFVLILNACSNGNGNSSGNGTSSTETNAQPSSANTEMKKELKTEEGAKLVVWETKDQLEFVKEVGKKFEEQYGVPVTVKEVGADKEQSDRLATDGPAGLAADILTLPHDHIGLNAKAGLILPNDYFEEETRTSSTESAVTASTFEGVLYGYPKAVETYALLYNKDLVPSPPTTWEDIIEFSKTFNDPTNNKYTIMWDLGSFYYSYIFYSSLGGYIFGKEDTDTSDIGLNNDGAIKGLTYFKKLKSALPLNSGDITGDVKSQLFQQGKLAFNIDGPWAISSFRDKVNFGVVSLPKFPSGEQSISFSGVKSYCVNAYSKYPNAARLFAHFATSKENQLLDYKMTGIIPANSEAAEDPIIQQDPYISGFYQQFTHSNPMPSIPEFDYVWEPTDGALVSIWNNDADPKTTLDTAVETIKQKLQLKK</sequence>
<dbReference type="GO" id="GO:0042956">
    <property type="term" value="P:maltodextrin transmembrane transport"/>
    <property type="evidence" value="ECO:0007669"/>
    <property type="project" value="TreeGrafter"/>
</dbReference>
<dbReference type="GO" id="GO:0015768">
    <property type="term" value="P:maltose transport"/>
    <property type="evidence" value="ECO:0007669"/>
    <property type="project" value="TreeGrafter"/>
</dbReference>
<reference evidence="7 8" key="1">
    <citation type="journal article" date="2015" name="J. Biotechnol.">
        <title>Complete genome sequence of Paenibacillus beijingensis 7188(T) (=DSM 24997(T)), a novel rhizobacterium from jujube garden soil.</title>
        <authorList>
            <person name="Kwak Y."/>
            <person name="Shin J.H."/>
        </authorList>
    </citation>
    <scope>NUCLEOTIDE SEQUENCE [LARGE SCALE GENOMIC DNA]</scope>
    <source>
        <strain evidence="7 8">DSM 24997</strain>
    </source>
</reference>
<gene>
    <name evidence="7" type="ORF">VN24_16860</name>
</gene>
<dbReference type="PANTHER" id="PTHR30061">
    <property type="entry name" value="MALTOSE-BINDING PERIPLASMIC PROTEIN"/>
    <property type="match status" value="1"/>
</dbReference>
<keyword evidence="3 5" id="KW-0762">Sugar transport</keyword>
<feature type="compositionally biased region" description="Low complexity" evidence="6">
    <location>
        <begin position="30"/>
        <end position="42"/>
    </location>
</feature>
<dbReference type="SUPFAM" id="SSF53850">
    <property type="entry name" value="Periplasmic binding protein-like II"/>
    <property type="match status" value="1"/>
</dbReference>
<dbReference type="GO" id="GO:0055052">
    <property type="term" value="C:ATP-binding cassette (ABC) transporter complex, substrate-binding subunit-containing"/>
    <property type="evidence" value="ECO:0007669"/>
    <property type="project" value="TreeGrafter"/>
</dbReference>
<accession>A0A0D5NRN0</accession>
<evidence type="ECO:0000256" key="6">
    <source>
        <dbReference type="SAM" id="MobiDB-lite"/>
    </source>
</evidence>
<reference evidence="8" key="2">
    <citation type="submission" date="2015-03" db="EMBL/GenBank/DDBJ databases">
        <title>Genome sequence of Paenibacillus beijingensis strain DSM 24997T.</title>
        <authorList>
            <person name="Kwak Y."/>
            <person name="Shin J.-H."/>
        </authorList>
    </citation>
    <scope>NUCLEOTIDE SEQUENCE [LARGE SCALE GENOMIC DNA]</scope>
    <source>
        <strain evidence="8">DSM 24997</strain>
    </source>
</reference>
<keyword evidence="5" id="KW-1003">Cell membrane</keyword>
<keyword evidence="5" id="KW-0449">Lipoprotein</keyword>
<evidence type="ECO:0000256" key="4">
    <source>
        <dbReference type="ARBA" id="ARBA00022729"/>
    </source>
</evidence>
<evidence type="ECO:0000313" key="7">
    <source>
        <dbReference type="EMBL" id="AJY77805.1"/>
    </source>
</evidence>
<proteinExistence type="inferred from homology"/>
<dbReference type="HOGENOM" id="CLU_031285_17_2_9"/>
<feature type="signal peptide" evidence="5">
    <location>
        <begin position="1"/>
        <end position="23"/>
    </location>
</feature>
<dbReference type="PANTHER" id="PTHR30061:SF50">
    <property type="entry name" value="MALTOSE_MALTODEXTRIN-BINDING PERIPLASMIC PROTEIN"/>
    <property type="match status" value="1"/>
</dbReference>
<dbReference type="STRING" id="1126833.VN24_16860"/>
<dbReference type="CDD" id="cd13586">
    <property type="entry name" value="PBP2_Maltose_binding_like"/>
    <property type="match status" value="1"/>
</dbReference>
<dbReference type="InterPro" id="IPR006060">
    <property type="entry name" value="Maltose/Cyclodextrin-bd"/>
</dbReference>
<keyword evidence="8" id="KW-1185">Reference proteome</keyword>
<keyword evidence="4 5" id="KW-0732">Signal</keyword>